<gene>
    <name evidence="1" type="ORF">O3P69_017491</name>
</gene>
<dbReference type="EMBL" id="JARAKH010000023">
    <property type="protein sequence ID" value="KAK8391905.1"/>
    <property type="molecule type" value="Genomic_DNA"/>
</dbReference>
<comment type="caution">
    <text evidence="1">The sequence shown here is derived from an EMBL/GenBank/DDBJ whole genome shotgun (WGS) entry which is preliminary data.</text>
</comment>
<protein>
    <submittedName>
        <fullName evidence="1">Uncharacterized protein</fullName>
    </submittedName>
</protein>
<keyword evidence="2" id="KW-1185">Reference proteome</keyword>
<dbReference type="EMBL" id="JARAKH010000023">
    <property type="protein sequence ID" value="KAK8391904.1"/>
    <property type="molecule type" value="Genomic_DNA"/>
</dbReference>
<evidence type="ECO:0000313" key="2">
    <source>
        <dbReference type="Proteomes" id="UP001487740"/>
    </source>
</evidence>
<organism evidence="1 2">
    <name type="scientific">Scylla paramamosain</name>
    <name type="common">Mud crab</name>
    <dbReference type="NCBI Taxonomy" id="85552"/>
    <lineage>
        <taxon>Eukaryota</taxon>
        <taxon>Metazoa</taxon>
        <taxon>Ecdysozoa</taxon>
        <taxon>Arthropoda</taxon>
        <taxon>Crustacea</taxon>
        <taxon>Multicrustacea</taxon>
        <taxon>Malacostraca</taxon>
        <taxon>Eumalacostraca</taxon>
        <taxon>Eucarida</taxon>
        <taxon>Decapoda</taxon>
        <taxon>Pleocyemata</taxon>
        <taxon>Brachyura</taxon>
        <taxon>Eubrachyura</taxon>
        <taxon>Portunoidea</taxon>
        <taxon>Portunidae</taxon>
        <taxon>Portuninae</taxon>
        <taxon>Scylla</taxon>
    </lineage>
</organism>
<sequence length="72" mass="8592">MDDSLAHVDPEERVLRVLDYELKSLKKDRKVYLQQPNSNLYFLCTRVDALSYLERERERLVIKKKVAKKPSL</sequence>
<evidence type="ECO:0000313" key="1">
    <source>
        <dbReference type="EMBL" id="KAK8391904.1"/>
    </source>
</evidence>
<proteinExistence type="predicted"/>
<dbReference type="Pfam" id="PF21975">
    <property type="entry name" value="ASNSD1-SEP"/>
    <property type="match status" value="1"/>
</dbReference>
<reference evidence="1 2" key="1">
    <citation type="submission" date="2023-03" db="EMBL/GenBank/DDBJ databases">
        <title>High-quality genome of Scylla paramamosain provides insights in environmental adaptation.</title>
        <authorList>
            <person name="Zhang L."/>
        </authorList>
    </citation>
    <scope>NUCLEOTIDE SEQUENCE [LARGE SCALE GENOMIC DNA]</scope>
    <source>
        <strain evidence="1">LZ_2023a</strain>
        <tissue evidence="1">Muscle</tissue>
    </source>
</reference>
<dbReference type="Proteomes" id="UP001487740">
    <property type="component" value="Unassembled WGS sequence"/>
</dbReference>
<dbReference type="AlphaFoldDB" id="A0AAW0TVZ5"/>
<name>A0AAW0TVZ5_SCYPA</name>
<accession>A0AAW0TVZ5</accession>
<dbReference type="InterPro" id="IPR054148">
    <property type="entry name" value="ASNSD1-SEP"/>
</dbReference>